<keyword evidence="5" id="KW-0732">Signal</keyword>
<dbReference type="InterPro" id="IPR029058">
    <property type="entry name" value="AB_hydrolase_fold"/>
</dbReference>
<proteinExistence type="inferred from homology"/>
<dbReference type="PANTHER" id="PTHR11610">
    <property type="entry name" value="LIPASE"/>
    <property type="match status" value="1"/>
</dbReference>
<dbReference type="GO" id="GO:0005576">
    <property type="term" value="C:extracellular region"/>
    <property type="evidence" value="ECO:0007669"/>
    <property type="project" value="UniProtKB-SubCell"/>
</dbReference>
<evidence type="ECO:0000256" key="1">
    <source>
        <dbReference type="ARBA" id="ARBA00004613"/>
    </source>
</evidence>
<organism evidence="7 8">
    <name type="scientific">Cryptolaemus montrouzieri</name>
    <dbReference type="NCBI Taxonomy" id="559131"/>
    <lineage>
        <taxon>Eukaryota</taxon>
        <taxon>Metazoa</taxon>
        <taxon>Ecdysozoa</taxon>
        <taxon>Arthropoda</taxon>
        <taxon>Hexapoda</taxon>
        <taxon>Insecta</taxon>
        <taxon>Pterygota</taxon>
        <taxon>Neoptera</taxon>
        <taxon>Endopterygota</taxon>
        <taxon>Coleoptera</taxon>
        <taxon>Polyphaga</taxon>
        <taxon>Cucujiformia</taxon>
        <taxon>Coccinelloidea</taxon>
        <taxon>Coccinellidae</taxon>
        <taxon>Scymninae</taxon>
        <taxon>Scymnini</taxon>
        <taxon>Cryptolaemus</taxon>
    </lineage>
</organism>
<dbReference type="Pfam" id="PF00151">
    <property type="entry name" value="Lipase"/>
    <property type="match status" value="1"/>
</dbReference>
<dbReference type="Gene3D" id="3.40.50.1820">
    <property type="entry name" value="alpha/beta hydrolase"/>
    <property type="match status" value="1"/>
</dbReference>
<evidence type="ECO:0000313" key="7">
    <source>
        <dbReference type="EMBL" id="KAL3288195.1"/>
    </source>
</evidence>
<evidence type="ECO:0000256" key="5">
    <source>
        <dbReference type="SAM" id="SignalP"/>
    </source>
</evidence>
<feature type="domain" description="Lipase" evidence="6">
    <location>
        <begin position="55"/>
        <end position="336"/>
    </location>
</feature>
<evidence type="ECO:0000256" key="4">
    <source>
        <dbReference type="RuleBase" id="RU004262"/>
    </source>
</evidence>
<sequence length="343" mass="38906">MYASNFVVILFIISSVKTEEFFGNFTSRLYLNAFEALGETAFGAEEKIGRNIDLHELSFYVYTSENRGQETKLDPLNPVELTRGKGKIFFFLHGWIDAKKLNPWYNELTNKLLGMHKDARIVQIDWEAGSFQDYGLAAYSTESIGRHLATLINILVIDNHVPIEKFVLIGHSLGAQICGWTGKYFTKYTNQRLSRIIAFDPAGILFSERSDSRRLNRNDAKVVHVIHSDGGNLGFPEQCGTIDFFPNGGSKQPGCQHIDLKNPLKLFIELVWCDHFRSFDYFLEAVNDRKLLVAKQCPNEEALESRSCYGTEVSLGDLETTREGIYFLETNSKPPFSKSSGRD</sequence>
<dbReference type="Proteomes" id="UP001516400">
    <property type="component" value="Unassembled WGS sequence"/>
</dbReference>
<comment type="caution">
    <text evidence="7">The sequence shown here is derived from an EMBL/GenBank/DDBJ whole genome shotgun (WGS) entry which is preliminary data.</text>
</comment>
<dbReference type="PANTHER" id="PTHR11610:SF173">
    <property type="entry name" value="LIPASE DOMAIN-CONTAINING PROTEIN-RELATED"/>
    <property type="match status" value="1"/>
</dbReference>
<evidence type="ECO:0000313" key="8">
    <source>
        <dbReference type="Proteomes" id="UP001516400"/>
    </source>
</evidence>
<name>A0ABD2PBE3_9CUCU</name>
<gene>
    <name evidence="7" type="ORF">HHI36_002645</name>
</gene>
<comment type="subcellular location">
    <subcellularLocation>
        <location evidence="1">Secreted</location>
    </subcellularLocation>
</comment>
<dbReference type="AlphaFoldDB" id="A0ABD2PBE3"/>
<evidence type="ECO:0000259" key="6">
    <source>
        <dbReference type="Pfam" id="PF00151"/>
    </source>
</evidence>
<dbReference type="SUPFAM" id="SSF53474">
    <property type="entry name" value="alpha/beta-Hydrolases"/>
    <property type="match status" value="1"/>
</dbReference>
<comment type="similarity">
    <text evidence="2 4">Belongs to the AB hydrolase superfamily. Lipase family.</text>
</comment>
<dbReference type="InterPro" id="IPR000734">
    <property type="entry name" value="TAG_lipase"/>
</dbReference>
<dbReference type="InterPro" id="IPR013818">
    <property type="entry name" value="Lipase"/>
</dbReference>
<reference evidence="7 8" key="1">
    <citation type="journal article" date="2021" name="BMC Biol.">
        <title>Horizontally acquired antibacterial genes associated with adaptive radiation of ladybird beetles.</title>
        <authorList>
            <person name="Li H.S."/>
            <person name="Tang X.F."/>
            <person name="Huang Y.H."/>
            <person name="Xu Z.Y."/>
            <person name="Chen M.L."/>
            <person name="Du X.Y."/>
            <person name="Qiu B.Y."/>
            <person name="Chen P.T."/>
            <person name="Zhang W."/>
            <person name="Slipinski A."/>
            <person name="Escalona H.E."/>
            <person name="Waterhouse R.M."/>
            <person name="Zwick A."/>
            <person name="Pang H."/>
        </authorList>
    </citation>
    <scope>NUCLEOTIDE SEQUENCE [LARGE SCALE GENOMIC DNA]</scope>
    <source>
        <strain evidence="7">SYSU2018</strain>
    </source>
</reference>
<accession>A0ABD2PBE3</accession>
<protein>
    <recommendedName>
        <fullName evidence="6">Lipase domain-containing protein</fullName>
    </recommendedName>
</protein>
<evidence type="ECO:0000256" key="3">
    <source>
        <dbReference type="ARBA" id="ARBA00022525"/>
    </source>
</evidence>
<dbReference type="PRINTS" id="PR00821">
    <property type="entry name" value="TAGLIPASE"/>
</dbReference>
<keyword evidence="8" id="KW-1185">Reference proteome</keyword>
<keyword evidence="3" id="KW-0964">Secreted</keyword>
<feature type="signal peptide" evidence="5">
    <location>
        <begin position="1"/>
        <end position="18"/>
    </location>
</feature>
<evidence type="ECO:0000256" key="2">
    <source>
        <dbReference type="ARBA" id="ARBA00010701"/>
    </source>
</evidence>
<dbReference type="EMBL" id="JABFTP020000185">
    <property type="protein sequence ID" value="KAL3288195.1"/>
    <property type="molecule type" value="Genomic_DNA"/>
</dbReference>
<feature type="chain" id="PRO_5044771640" description="Lipase domain-containing protein" evidence="5">
    <location>
        <begin position="19"/>
        <end position="343"/>
    </location>
</feature>